<feature type="transmembrane region" description="Helical" evidence="1">
    <location>
        <begin position="64"/>
        <end position="85"/>
    </location>
</feature>
<keyword evidence="1" id="KW-0472">Membrane</keyword>
<evidence type="ECO:0000313" key="2">
    <source>
        <dbReference type="EMBL" id="RSZ58221.1"/>
    </source>
</evidence>
<comment type="caution">
    <text evidence="2">The sequence shown here is derived from an EMBL/GenBank/DDBJ whole genome shotgun (WGS) entry which is preliminary data.</text>
</comment>
<reference evidence="2 3" key="1">
    <citation type="submission" date="2018-12" db="EMBL/GenBank/DDBJ databases">
        <authorList>
            <person name="Yang E."/>
        </authorList>
    </citation>
    <scope>NUCLEOTIDE SEQUENCE [LARGE SCALE GENOMIC DNA]</scope>
    <source>
        <strain evidence="2 3">SOD</strain>
    </source>
</reference>
<feature type="transmembrane region" description="Helical" evidence="1">
    <location>
        <begin position="21"/>
        <end position="44"/>
    </location>
</feature>
<dbReference type="AlphaFoldDB" id="A0A430HL45"/>
<dbReference type="RefSeq" id="WP_126074794.1">
    <property type="nucleotide sequence ID" value="NZ_CP051166.1"/>
</dbReference>
<evidence type="ECO:0000256" key="1">
    <source>
        <dbReference type="SAM" id="Phobius"/>
    </source>
</evidence>
<keyword evidence="1" id="KW-1133">Transmembrane helix</keyword>
<protein>
    <submittedName>
        <fullName evidence="2">Uncharacterized protein</fullName>
    </submittedName>
</protein>
<organism evidence="2 3">
    <name type="scientific">Massilia atriviolacea</name>
    <dbReference type="NCBI Taxonomy" id="2495579"/>
    <lineage>
        <taxon>Bacteria</taxon>
        <taxon>Pseudomonadati</taxon>
        <taxon>Pseudomonadota</taxon>
        <taxon>Betaproteobacteria</taxon>
        <taxon>Burkholderiales</taxon>
        <taxon>Oxalobacteraceae</taxon>
        <taxon>Telluria group</taxon>
        <taxon>Massilia</taxon>
    </lineage>
</organism>
<keyword evidence="3" id="KW-1185">Reference proteome</keyword>
<gene>
    <name evidence="2" type="ORF">EJB06_14760</name>
</gene>
<dbReference type="EMBL" id="RXLQ01000007">
    <property type="protein sequence ID" value="RSZ58221.1"/>
    <property type="molecule type" value="Genomic_DNA"/>
</dbReference>
<name>A0A430HL45_9BURK</name>
<accession>A0A430HL45</accession>
<keyword evidence="1" id="KW-0812">Transmembrane</keyword>
<sequence>MSTHKAAEFAEQYTRAERVRLALLILPAGAAFLLAARFWFFPWLTAFAATAGCREIGGVPGVTLLFYGSFVGLPLLVALVFGAVLGRPAYQTLRSGQYPAAGTRVFRSIRIRRGMAARLIGAAHLLLALAPLVLAAWGWSQAGAMVAAAQLKPIKCSIPAPK</sequence>
<dbReference type="Proteomes" id="UP000278085">
    <property type="component" value="Unassembled WGS sequence"/>
</dbReference>
<evidence type="ECO:0000313" key="3">
    <source>
        <dbReference type="Proteomes" id="UP000278085"/>
    </source>
</evidence>
<feature type="transmembrane region" description="Helical" evidence="1">
    <location>
        <begin position="116"/>
        <end position="139"/>
    </location>
</feature>
<proteinExistence type="predicted"/>